<gene>
    <name evidence="1" type="ORF">BD410DRAFT_96584</name>
</gene>
<proteinExistence type="predicted"/>
<dbReference type="VEuPathDB" id="FungiDB:BD410DRAFT_96584"/>
<organism evidence="1 2">
    <name type="scientific">Rickenella mellea</name>
    <dbReference type="NCBI Taxonomy" id="50990"/>
    <lineage>
        <taxon>Eukaryota</taxon>
        <taxon>Fungi</taxon>
        <taxon>Dikarya</taxon>
        <taxon>Basidiomycota</taxon>
        <taxon>Agaricomycotina</taxon>
        <taxon>Agaricomycetes</taxon>
        <taxon>Hymenochaetales</taxon>
        <taxon>Rickenellaceae</taxon>
        <taxon>Rickenella</taxon>
    </lineage>
</organism>
<dbReference type="Proteomes" id="UP000294933">
    <property type="component" value="Unassembled WGS sequence"/>
</dbReference>
<dbReference type="STRING" id="50990.A0A4Y7QAD3"/>
<dbReference type="AlphaFoldDB" id="A0A4Y7QAD3"/>
<evidence type="ECO:0000313" key="1">
    <source>
        <dbReference type="EMBL" id="TDL24617.1"/>
    </source>
</evidence>
<dbReference type="EMBL" id="ML170166">
    <property type="protein sequence ID" value="TDL24617.1"/>
    <property type="molecule type" value="Genomic_DNA"/>
</dbReference>
<dbReference type="InterPro" id="IPR027796">
    <property type="entry name" value="OTT_1508_deam-like"/>
</dbReference>
<keyword evidence="2" id="KW-1185">Reference proteome</keyword>
<reference evidence="1 2" key="1">
    <citation type="submission" date="2018-06" db="EMBL/GenBank/DDBJ databases">
        <title>A transcriptomic atlas of mushroom development highlights an independent origin of complex multicellularity.</title>
        <authorList>
            <consortium name="DOE Joint Genome Institute"/>
            <person name="Krizsan K."/>
            <person name="Almasi E."/>
            <person name="Merenyi Z."/>
            <person name="Sahu N."/>
            <person name="Viragh M."/>
            <person name="Koszo T."/>
            <person name="Mondo S."/>
            <person name="Kiss B."/>
            <person name="Balint B."/>
            <person name="Kues U."/>
            <person name="Barry K."/>
            <person name="Hegedus J.C."/>
            <person name="Henrissat B."/>
            <person name="Johnson J."/>
            <person name="Lipzen A."/>
            <person name="Ohm R."/>
            <person name="Nagy I."/>
            <person name="Pangilinan J."/>
            <person name="Yan J."/>
            <person name="Xiong Y."/>
            <person name="Grigoriev I.V."/>
            <person name="Hibbett D.S."/>
            <person name="Nagy L.G."/>
        </authorList>
    </citation>
    <scope>NUCLEOTIDE SEQUENCE [LARGE SCALE GENOMIC DNA]</scope>
    <source>
        <strain evidence="1 2">SZMC22713</strain>
    </source>
</reference>
<name>A0A4Y7QAD3_9AGAM</name>
<protein>
    <submittedName>
        <fullName evidence="1">Uncharacterized protein</fullName>
    </submittedName>
</protein>
<accession>A0A4Y7QAD3</accession>
<evidence type="ECO:0000313" key="2">
    <source>
        <dbReference type="Proteomes" id="UP000294933"/>
    </source>
</evidence>
<dbReference type="Pfam" id="PF14441">
    <property type="entry name" value="OTT_1508_deam"/>
    <property type="match status" value="1"/>
</dbReference>
<sequence length="524" mass="59911">MSESQDLHPFLNTIISRTIKTQWRLCLYSEKRRNPLEKVLASHTVELSRNIGASIPDKRLACTLDSLAFLCTCLSRHQSVALSLTLPPGETRAIICIAQSDDVSEDVVVSFLSRLWLSLRGLAALKQTSGSVSRKPQGDVPSGEIDPVKAKATDLWIDLLCHGFENVRYRFLKRSGQFRDFIEWWEVQDHSQDNPLFIAALSDVFLCMGSLITHVSLKQLDPMDRSCFVDLARMLPRLHGLCQHLFNYDFDGGKSALHQWSRRYEIATKSYFRLRPYLVKCISAYDHAQVLLKFSGSTRVSRILRQDLYVKHIPPQYRSNALRPDSWKDYIEAVFVSAGASIDLRFNAAVEHACWLAEEECDNARESITYSRRSLTTAAERIRIHCACRLLSYHHENIVHGSDLTEGGADTKALPMNYIGSSKSMCYACNRYFLACNSFLDESFQFIFHTQHTDLRMYGPWAMPDLVDDSSARGIWDKFFKIISEDYVRYLFAKNILTKSISPQVQAEEKFKLPNPFIFGLDVL</sequence>